<dbReference type="InterPro" id="IPR014791">
    <property type="entry name" value="Baseplate_struct_Gp11"/>
</dbReference>
<dbReference type="EMBL" id="AY283928">
    <property type="protein sequence ID" value="AAQ64415.1"/>
    <property type="molecule type" value="Genomic_DNA"/>
</dbReference>
<gene>
    <name evidence="1" type="primary">11</name>
    <name evidence="1" type="ORF">KVP40.0346</name>
</gene>
<dbReference type="Gene3D" id="2.20.20.20">
    <property type="entry name" value="Baseplate structural protein gp11, C-terminal domain"/>
    <property type="match status" value="1"/>
</dbReference>
<dbReference type="InterPro" id="IPR015976">
    <property type="entry name" value="Phage_T4_Gp11_C"/>
</dbReference>
<dbReference type="KEGG" id="vg:2545821"/>
<protein>
    <submittedName>
        <fullName evidence="1">Gp11</fullName>
    </submittedName>
</protein>
<dbReference type="OrthoDB" id="9583at10239"/>
<dbReference type="InterPro" id="IPR043180">
    <property type="entry name" value="Baseplate_struct_Gp11_C"/>
</dbReference>
<dbReference type="SUPFAM" id="SSF56558">
    <property type="entry name" value="Baseplate structural protein gp11"/>
    <property type="match status" value="1"/>
</dbReference>
<organismHost>
    <name type="scientific">Vibrio parahaemolyticus</name>
    <dbReference type="NCBI Taxonomy" id="670"/>
</organismHost>
<sequence length="234" mass="25547">MVKDCIMTTKARHASRVWSNDSRMKIFDQTAIDDSGLFPGGRFNFRGAVLGDSTIDEIQEGAWDPNVQAAIMQLAMAAILPVGTIISSTDATNPFNTNQFNETITFTGTSAVDNISLYGVSVQLTVGDSDNDIAEKVFTALHASNLFDTVPTDHVAPSNTFLLKHRSSRPHNPAYSTTFEDILDPEGSPTGIQAKSVVTGSSDGQKSLGYGEWELYHTDTTTFTDTVYYYRRIA</sequence>
<accession>Q6WHF8</accession>
<keyword evidence="2" id="KW-1185">Reference proteome</keyword>
<evidence type="ECO:0000313" key="1">
    <source>
        <dbReference type="EMBL" id="AAQ64415.1"/>
    </source>
</evidence>
<evidence type="ECO:0000313" key="2">
    <source>
        <dbReference type="Proteomes" id="UP000001785"/>
    </source>
</evidence>
<dbReference type="Gene3D" id="3.90.1160.10">
    <property type="entry name" value="Baseplate structural protein gp11, finger domain"/>
    <property type="match status" value="1"/>
</dbReference>
<dbReference type="GeneID" id="2545821"/>
<name>Q6WHF8_BPKVM</name>
<proteinExistence type="predicted"/>
<dbReference type="RefSeq" id="NP_899592.1">
    <property type="nucleotide sequence ID" value="NC_005083.2"/>
</dbReference>
<dbReference type="Proteomes" id="UP000001785">
    <property type="component" value="Segment"/>
</dbReference>
<dbReference type="InterPro" id="IPR036214">
    <property type="entry name" value="Gp11_sf"/>
</dbReference>
<dbReference type="Pfam" id="PF08677">
    <property type="entry name" value="GP11"/>
    <property type="match status" value="1"/>
</dbReference>
<organism evidence="1 2">
    <name type="scientific">Vibrio phage KVP40 (isolate Vibrio parahaemolyticus/Japan/Matsuzaki/1991)</name>
    <name type="common">KVP40</name>
    <name type="synonym">Bacteriophage KVP40</name>
    <dbReference type="NCBI Taxonomy" id="75320"/>
    <lineage>
        <taxon>Viruses</taxon>
        <taxon>Duplodnaviria</taxon>
        <taxon>Heunggongvirae</taxon>
        <taxon>Uroviricota</taxon>
        <taxon>Caudoviricetes</taxon>
        <taxon>Pantevenvirales</taxon>
        <taxon>Straboviridae</taxon>
        <taxon>Schizotequatrovirus</taxon>
        <taxon>Schizotequatrovirus KVP40</taxon>
    </lineage>
</organism>
<reference evidence="1 2" key="1">
    <citation type="journal article" date="2003" name="J. Bacteriol.">
        <title>Complete genome sequence of the broad-host-range vibriophage KVP40: comparative genomics of a T4-related bacteriophage.</title>
        <authorList>
            <person name="Miller E."/>
            <person name="Heidelberg J."/>
            <person name="Eisen J."/>
            <person name="Nelson W."/>
            <person name="Durkin A."/>
            <person name="Ciecko A."/>
            <person name="Feldblyum T."/>
            <person name="White O."/>
            <person name="Paulsen I."/>
            <person name="Nierman W."/>
            <person name="Lee J."/>
            <person name="Szczypinski B."/>
            <person name="Fraser C."/>
        </authorList>
    </citation>
    <scope>NUCLEOTIDE SEQUENCE</scope>
    <source>
        <strain evidence="2">Isolate Vibrio parahaemolyticus/Japan/Matsuzaki /1991</strain>
    </source>
</reference>